<evidence type="ECO:0000313" key="8">
    <source>
        <dbReference type="Proteomes" id="UP000241986"/>
    </source>
</evidence>
<name>A0A2T4MUQ8_AERVE</name>
<evidence type="ECO:0000256" key="1">
    <source>
        <dbReference type="SAM" id="Phobius"/>
    </source>
</evidence>
<dbReference type="InterPro" id="IPR032034">
    <property type="entry name" value="YscD_ppl_1st"/>
</dbReference>
<gene>
    <name evidence="7" type="ORF">DAA48_25745</name>
</gene>
<sequence length="434" mass="47966">MSWKCRVYRGFNRGVEAPLPEGRLVIGSDPLKADLVLVDEGMAPEHLVLLVTGEGITLQAWADGITPTQDGVALTAGETLRAGTRLEAGPLLWSFCDNSRSLPEQLEALAAVVAPSRAPRRRAAGADVWMGVLCLSLVVAVVLLLGTGWWHGADENESARSEQALKRFLAAPNYRQVVLNSSDPELWQLSGYVDENSARLALQQYLDSKGFSYRLELRTMEDLRQGAGFILQKLGYEQLQIRNGKEPGWLKLSGEIQGQDGKWSTIESLLKQEVPGLLGVENQVQIAGAYRKRLDALLQEQGLAGTLRVREAGGRLELSGQLDERQLSQFQQVNQQFRREFGTHPTLELINQTRTPRQDELEFDVRSVSFGRVPYVVLADNQRYPVGGATSSGVRVLAIRPDAVVVSKGKQQYIVKLKGAERHDDQFGSATVRR</sequence>
<comment type="caution">
    <text evidence="7">The sequence shown here is derived from an EMBL/GenBank/DDBJ whole genome shotgun (WGS) entry which is preliminary data.</text>
</comment>
<dbReference type="InterPro" id="IPR057770">
    <property type="entry name" value="YscD/Y4YQ_C"/>
</dbReference>
<dbReference type="Gene3D" id="2.60.200.20">
    <property type="match status" value="1"/>
</dbReference>
<protein>
    <submittedName>
        <fullName evidence="7">EscD/YscD/HrpQ family type III secretion system inner membrane ring protein</fullName>
    </submittedName>
</protein>
<dbReference type="Pfam" id="PF16697">
    <property type="entry name" value="Yop-YscD_cpl"/>
    <property type="match status" value="1"/>
</dbReference>
<feature type="domain" description="YscD-like Bon-like" evidence="4">
    <location>
        <begin position="290"/>
        <end position="351"/>
    </location>
</feature>
<dbReference type="AlphaFoldDB" id="A0A2T4MUQ8"/>
<keyword evidence="1" id="KW-1133">Transmembrane helix</keyword>
<dbReference type="InterPro" id="IPR032030">
    <property type="entry name" value="YscD_cytoplasmic_dom"/>
</dbReference>
<proteinExistence type="predicted"/>
<evidence type="ECO:0000259" key="5">
    <source>
        <dbReference type="Pfam" id="PF21937"/>
    </source>
</evidence>
<accession>A0A2T4MUQ8</accession>
<feature type="transmembrane region" description="Helical" evidence="1">
    <location>
        <begin position="128"/>
        <end position="150"/>
    </location>
</feature>
<dbReference type="Pfam" id="PF21937">
    <property type="entry name" value="Yop-YscD_ppl_2nd"/>
    <property type="match status" value="1"/>
</dbReference>
<dbReference type="Pfam" id="PF23893">
    <property type="entry name" value="Y4YQ_C"/>
    <property type="match status" value="1"/>
</dbReference>
<dbReference type="InterPro" id="IPR012843">
    <property type="entry name" value="YscD"/>
</dbReference>
<feature type="domain" description="YscD cytoplasmic" evidence="3">
    <location>
        <begin position="6"/>
        <end position="98"/>
    </location>
</feature>
<dbReference type="Gene3D" id="3.30.1340.30">
    <property type="match status" value="2"/>
</dbReference>
<feature type="domain" description="YscD-like Bon-like" evidence="5">
    <location>
        <begin position="220"/>
        <end position="285"/>
    </location>
</feature>
<dbReference type="Pfam" id="PF21934">
    <property type="entry name" value="Yop-YscD_ppl_3rd"/>
    <property type="match status" value="1"/>
</dbReference>
<evidence type="ECO:0000259" key="2">
    <source>
        <dbReference type="Pfam" id="PF16693"/>
    </source>
</evidence>
<dbReference type="Gene3D" id="3.30.70.1770">
    <property type="match status" value="1"/>
</dbReference>
<dbReference type="InterPro" id="IPR053947">
    <property type="entry name" value="YscD_ppl__2nd"/>
</dbReference>
<feature type="domain" description="YscD/Y4YQ C-terminal" evidence="6">
    <location>
        <begin position="365"/>
        <end position="413"/>
    </location>
</feature>
<dbReference type="InterPro" id="IPR053946">
    <property type="entry name" value="YscD_ppl_3rd"/>
</dbReference>
<keyword evidence="1" id="KW-0812">Transmembrane</keyword>
<dbReference type="EMBL" id="PZKL01000059">
    <property type="protein sequence ID" value="PTH78300.1"/>
    <property type="molecule type" value="Genomic_DNA"/>
</dbReference>
<dbReference type="Proteomes" id="UP000241986">
    <property type="component" value="Unassembled WGS sequence"/>
</dbReference>
<dbReference type="Pfam" id="PF16693">
    <property type="entry name" value="Yop-YscD_ppl_1st"/>
    <property type="match status" value="1"/>
</dbReference>
<dbReference type="InterPro" id="IPR008984">
    <property type="entry name" value="SMAD_FHA_dom_sf"/>
</dbReference>
<dbReference type="NCBIfam" id="TIGR02500">
    <property type="entry name" value="type_III_yscD"/>
    <property type="match status" value="1"/>
</dbReference>
<evidence type="ECO:0000259" key="3">
    <source>
        <dbReference type="Pfam" id="PF16697"/>
    </source>
</evidence>
<keyword evidence="1" id="KW-0472">Membrane</keyword>
<evidence type="ECO:0000259" key="4">
    <source>
        <dbReference type="Pfam" id="PF21934"/>
    </source>
</evidence>
<evidence type="ECO:0000259" key="6">
    <source>
        <dbReference type="Pfam" id="PF23893"/>
    </source>
</evidence>
<dbReference type="SUPFAM" id="SSF49879">
    <property type="entry name" value="SMAD/FHA domain"/>
    <property type="match status" value="1"/>
</dbReference>
<reference evidence="7 8" key="1">
    <citation type="submission" date="2018-03" db="EMBL/GenBank/DDBJ databases">
        <title>Aeromonas veronii whole genome sequencing and analysis.</title>
        <authorList>
            <person name="Xie H."/>
            <person name="Liu T."/>
            <person name="Wang K."/>
        </authorList>
    </citation>
    <scope>NUCLEOTIDE SEQUENCE [LARGE SCALE GENOMIC DNA]</scope>
    <source>
        <strain evidence="7 8">XH.VA.1</strain>
    </source>
</reference>
<dbReference type="RefSeq" id="WP_107685218.1">
    <property type="nucleotide sequence ID" value="NZ_JBMKFH010000002.1"/>
</dbReference>
<organism evidence="7 8">
    <name type="scientific">Aeromonas veronii</name>
    <dbReference type="NCBI Taxonomy" id="654"/>
    <lineage>
        <taxon>Bacteria</taxon>
        <taxon>Pseudomonadati</taxon>
        <taxon>Pseudomonadota</taxon>
        <taxon>Gammaproteobacteria</taxon>
        <taxon>Aeromonadales</taxon>
        <taxon>Aeromonadaceae</taxon>
        <taxon>Aeromonas</taxon>
    </lineage>
</organism>
<evidence type="ECO:0000313" key="7">
    <source>
        <dbReference type="EMBL" id="PTH78300.1"/>
    </source>
</evidence>
<feature type="domain" description="YscD-like Bon-like" evidence="2">
    <location>
        <begin position="165"/>
        <end position="219"/>
    </location>
</feature>